<keyword evidence="3 11" id="KW-0812">Transmembrane</keyword>
<gene>
    <name evidence="13" type="ORF">EYC82_17635</name>
</gene>
<keyword evidence="9" id="KW-0407">Ion channel</keyword>
<dbReference type="SUPFAM" id="SSF54631">
    <property type="entry name" value="CBS-domain pair"/>
    <property type="match status" value="1"/>
</dbReference>
<evidence type="ECO:0000256" key="3">
    <source>
        <dbReference type="ARBA" id="ARBA00022692"/>
    </source>
</evidence>
<evidence type="ECO:0000313" key="14">
    <source>
        <dbReference type="Proteomes" id="UP001143304"/>
    </source>
</evidence>
<dbReference type="InterPro" id="IPR050368">
    <property type="entry name" value="ClC-type_chloride_channel"/>
</dbReference>
<evidence type="ECO:0000256" key="4">
    <source>
        <dbReference type="ARBA" id="ARBA00022989"/>
    </source>
</evidence>
<keyword evidence="2" id="KW-0813">Transport</keyword>
<dbReference type="EMBL" id="SHNO01000003">
    <property type="protein sequence ID" value="MCX2979164.1"/>
    <property type="molecule type" value="Genomic_DNA"/>
</dbReference>
<feature type="transmembrane region" description="Helical" evidence="11">
    <location>
        <begin position="268"/>
        <end position="288"/>
    </location>
</feature>
<dbReference type="PANTHER" id="PTHR43427">
    <property type="entry name" value="CHLORIDE CHANNEL PROTEIN CLC-E"/>
    <property type="match status" value="1"/>
</dbReference>
<keyword evidence="4 11" id="KW-1133">Transmembrane helix</keyword>
<feature type="transmembrane region" description="Helical" evidence="11">
    <location>
        <begin position="226"/>
        <end position="248"/>
    </location>
</feature>
<feature type="transmembrane region" description="Helical" evidence="11">
    <location>
        <begin position="397"/>
        <end position="421"/>
    </location>
</feature>
<keyword evidence="10" id="KW-0129">CBS domain</keyword>
<dbReference type="InterPro" id="IPR014743">
    <property type="entry name" value="Cl-channel_core"/>
</dbReference>
<dbReference type="InterPro" id="IPR046342">
    <property type="entry name" value="CBS_dom_sf"/>
</dbReference>
<feature type="transmembrane region" description="Helical" evidence="11">
    <location>
        <begin position="300"/>
        <end position="318"/>
    </location>
</feature>
<evidence type="ECO:0000259" key="12">
    <source>
        <dbReference type="PROSITE" id="PS51371"/>
    </source>
</evidence>
<reference evidence="13" key="1">
    <citation type="submission" date="2019-02" db="EMBL/GenBank/DDBJ databases">
        <authorList>
            <person name="Li S.-H."/>
        </authorList>
    </citation>
    <scope>NUCLEOTIDE SEQUENCE</scope>
    <source>
        <strain evidence="13">IMCC11814</strain>
    </source>
</reference>
<dbReference type="SUPFAM" id="SSF81340">
    <property type="entry name" value="Clc chloride channel"/>
    <property type="match status" value="1"/>
</dbReference>
<evidence type="ECO:0000256" key="8">
    <source>
        <dbReference type="ARBA" id="ARBA00023214"/>
    </source>
</evidence>
<evidence type="ECO:0000256" key="6">
    <source>
        <dbReference type="ARBA" id="ARBA00023136"/>
    </source>
</evidence>
<evidence type="ECO:0000256" key="5">
    <source>
        <dbReference type="ARBA" id="ARBA00023065"/>
    </source>
</evidence>
<protein>
    <submittedName>
        <fullName evidence="13">Chloride channel protein</fullName>
    </submittedName>
</protein>
<comment type="subcellular location">
    <subcellularLocation>
        <location evidence="1">Membrane</location>
        <topology evidence="1">Multi-pass membrane protein</topology>
    </subcellularLocation>
</comment>
<feature type="transmembrane region" description="Helical" evidence="11">
    <location>
        <begin position="52"/>
        <end position="73"/>
    </location>
</feature>
<dbReference type="Pfam" id="PF00654">
    <property type="entry name" value="Voltage_CLC"/>
    <property type="match status" value="1"/>
</dbReference>
<keyword evidence="5" id="KW-0406">Ion transport</keyword>
<dbReference type="InterPro" id="IPR001807">
    <property type="entry name" value="ClC"/>
</dbReference>
<dbReference type="PANTHER" id="PTHR43427:SF6">
    <property type="entry name" value="CHLORIDE CHANNEL PROTEIN CLC-E"/>
    <property type="match status" value="1"/>
</dbReference>
<dbReference type="PRINTS" id="PR00762">
    <property type="entry name" value="CLCHANNEL"/>
</dbReference>
<evidence type="ECO:0000313" key="13">
    <source>
        <dbReference type="EMBL" id="MCX2979164.1"/>
    </source>
</evidence>
<keyword evidence="6 11" id="KW-0472">Membrane</keyword>
<evidence type="ECO:0000256" key="11">
    <source>
        <dbReference type="SAM" id="Phobius"/>
    </source>
</evidence>
<proteinExistence type="predicted"/>
<dbReference type="PROSITE" id="PS51371">
    <property type="entry name" value="CBS"/>
    <property type="match status" value="1"/>
</dbReference>
<sequence length="610" mass="65281">MPQKQRRRIKPRSIKVLARKITVNIVFLAPLEPALRLLLSHYRRQLVNYESVLAYSLLGILGGLASGLVVLAFELSIDELGSLWGIGSSGGDFESLPRWLHFALPVGGAVLLGCVYATLKPRDRETGIVHILSRMHSHYSILPWRNTCLQFIAGTFALATGQSGGREGPGVHLGGAVNSLLGQWLRLPNNSLRMLIACGTAGGISAAFQTPLAGVLFTLEVILGEYTVVSFIPVMLAAVAASTISHALSPGDSLFQLPALQLNSLLELPLIVFLGLCCGTAAAMFIRISKVAAQFPNRSVILRFSMAGMLTGLLALLVPEVLGMGNDTLSLALHGKLALSSLILIALCKLLTTAVSCGVGMPVGLIGPNLLIGACIGGVLSLSGMALNPQWVSDPTLYVVIGMGAAMGAVLNAPLAAVLAIIEMTQSLSISVAAMLAIVTATLTNSSLFKQRSAHQTALHQLKRRAPQDPLNQLLHRTSVSTTMDTRVVRVPATFPQDDLATLIDATPVWCLIHLADDDLYLVDGTDLMQWLKTVEFEDGLTDLTNASLRRWTISSIPLQATLRQAMDIMQEETSEAACIIEYSHNTGKPLLHGVITREDIEKYTLGSML</sequence>
<comment type="caution">
    <text evidence="13">The sequence shown here is derived from an EMBL/GenBank/DDBJ whole genome shotgun (WGS) entry which is preliminary data.</text>
</comment>
<accession>A0ABT3TA44</accession>
<dbReference type="Proteomes" id="UP001143304">
    <property type="component" value="Unassembled WGS sequence"/>
</dbReference>
<feature type="transmembrane region" description="Helical" evidence="11">
    <location>
        <begin position="370"/>
        <end position="391"/>
    </location>
</feature>
<evidence type="ECO:0000256" key="10">
    <source>
        <dbReference type="PROSITE-ProRule" id="PRU00703"/>
    </source>
</evidence>
<evidence type="ECO:0000256" key="9">
    <source>
        <dbReference type="ARBA" id="ARBA00023303"/>
    </source>
</evidence>
<keyword evidence="8" id="KW-0868">Chloride</keyword>
<dbReference type="InterPro" id="IPR000644">
    <property type="entry name" value="CBS_dom"/>
</dbReference>
<evidence type="ECO:0000256" key="2">
    <source>
        <dbReference type="ARBA" id="ARBA00022448"/>
    </source>
</evidence>
<keyword evidence="14" id="KW-1185">Reference proteome</keyword>
<dbReference type="Gene3D" id="1.10.3080.10">
    <property type="entry name" value="Clc chloride channel"/>
    <property type="match status" value="1"/>
</dbReference>
<name>A0ABT3TA44_9GAMM</name>
<keyword evidence="7" id="KW-0869">Chloride channel</keyword>
<dbReference type="CDD" id="cd00400">
    <property type="entry name" value="Voltage_gated_ClC"/>
    <property type="match status" value="1"/>
</dbReference>
<evidence type="ECO:0000256" key="1">
    <source>
        <dbReference type="ARBA" id="ARBA00004141"/>
    </source>
</evidence>
<feature type="transmembrane region" description="Helical" evidence="11">
    <location>
        <begin position="338"/>
        <end position="363"/>
    </location>
</feature>
<evidence type="ECO:0000256" key="7">
    <source>
        <dbReference type="ARBA" id="ARBA00023173"/>
    </source>
</evidence>
<feature type="domain" description="CBS" evidence="12">
    <location>
        <begin position="549"/>
        <end position="610"/>
    </location>
</feature>
<feature type="transmembrane region" description="Helical" evidence="11">
    <location>
        <begin position="428"/>
        <end position="449"/>
    </location>
</feature>
<organism evidence="13 14">
    <name type="scientific">Candidatus Marimicrobium litorale</name>
    <dbReference type="NCBI Taxonomy" id="2518991"/>
    <lineage>
        <taxon>Bacteria</taxon>
        <taxon>Pseudomonadati</taxon>
        <taxon>Pseudomonadota</taxon>
        <taxon>Gammaproteobacteria</taxon>
        <taxon>Cellvibrionales</taxon>
        <taxon>Halieaceae</taxon>
        <taxon>Marimicrobium</taxon>
    </lineage>
</organism>
<feature type="transmembrane region" description="Helical" evidence="11">
    <location>
        <begin position="99"/>
        <end position="119"/>
    </location>
</feature>